<dbReference type="NCBIfam" id="NF033664">
    <property type="entry name" value="PACE_transport"/>
    <property type="match status" value="1"/>
</dbReference>
<name>A0A7W9U7X2_9BURK</name>
<reference evidence="3 4" key="1">
    <citation type="submission" date="2020-08" db="EMBL/GenBank/DDBJ databases">
        <title>The Agave Microbiome: Exploring the role of microbial communities in plant adaptations to desert environments.</title>
        <authorList>
            <person name="Partida-Martinez L.P."/>
        </authorList>
    </citation>
    <scope>NUCLEOTIDE SEQUENCE [LARGE SCALE GENOMIC DNA]</scope>
    <source>
        <strain evidence="3 4">AT3.2</strain>
    </source>
</reference>
<dbReference type="EMBL" id="JACHBX010000001">
    <property type="protein sequence ID" value="MBB6132324.1"/>
    <property type="molecule type" value="Genomic_DNA"/>
</dbReference>
<keyword evidence="1" id="KW-0812">Transmembrane</keyword>
<comment type="caution">
    <text evidence="3">The sequence shown here is derived from an EMBL/GenBank/DDBJ whole genome shotgun (WGS) entry which is preliminary data.</text>
</comment>
<evidence type="ECO:0000256" key="1">
    <source>
        <dbReference type="SAM" id="Phobius"/>
    </source>
</evidence>
<dbReference type="Proteomes" id="UP000540787">
    <property type="component" value="Unassembled WGS sequence"/>
</dbReference>
<dbReference type="InterPro" id="IPR007896">
    <property type="entry name" value="BTP_bacteria"/>
</dbReference>
<sequence>MRTFADRVRHALLFEAMALAIFIPGSAVLFDQPVQDMGVIGIFSATIATLWNFVFNVGFDRAMLRLRGSVEKTMAIRVTHTFLFEAGLVAMLIPLIAWYLGIGLWAALLMDIAIVTFYLVYGFLFNLAYDRLFPVASTAAPAQPC</sequence>
<evidence type="ECO:0000313" key="3">
    <source>
        <dbReference type="EMBL" id="MBB6132324.1"/>
    </source>
</evidence>
<protein>
    <submittedName>
        <fullName evidence="3">Putative membrane protein</fullName>
    </submittedName>
</protein>
<keyword evidence="1" id="KW-1133">Transmembrane helix</keyword>
<feature type="transmembrane region" description="Helical" evidence="1">
    <location>
        <begin position="106"/>
        <end position="129"/>
    </location>
</feature>
<dbReference type="RefSeq" id="WP_221290066.1">
    <property type="nucleotide sequence ID" value="NZ_JACHBX010000001.1"/>
</dbReference>
<dbReference type="AlphaFoldDB" id="A0A7W9U7X2"/>
<evidence type="ECO:0000313" key="4">
    <source>
        <dbReference type="Proteomes" id="UP000540787"/>
    </source>
</evidence>
<feature type="transmembrane region" description="Helical" evidence="1">
    <location>
        <begin position="37"/>
        <end position="59"/>
    </location>
</feature>
<keyword evidence="4" id="KW-1185">Reference proteome</keyword>
<organism evidence="3 4">
    <name type="scientific">Massilia aurea</name>
    <dbReference type="NCBI Taxonomy" id="373040"/>
    <lineage>
        <taxon>Bacteria</taxon>
        <taxon>Pseudomonadati</taxon>
        <taxon>Pseudomonadota</taxon>
        <taxon>Betaproteobacteria</taxon>
        <taxon>Burkholderiales</taxon>
        <taxon>Oxalobacteraceae</taxon>
        <taxon>Telluria group</taxon>
        <taxon>Massilia</taxon>
    </lineage>
</organism>
<proteinExistence type="predicted"/>
<feature type="domain" description="Chlorhexidine efflux transporter" evidence="2">
    <location>
        <begin position="2"/>
        <end position="65"/>
    </location>
</feature>
<feature type="domain" description="Chlorhexidine efflux transporter" evidence="2">
    <location>
        <begin position="72"/>
        <end position="134"/>
    </location>
</feature>
<evidence type="ECO:0000259" key="2">
    <source>
        <dbReference type="Pfam" id="PF05232"/>
    </source>
</evidence>
<keyword evidence="1" id="KW-0472">Membrane</keyword>
<accession>A0A7W9U7X2</accession>
<dbReference type="Pfam" id="PF05232">
    <property type="entry name" value="BTP"/>
    <property type="match status" value="2"/>
</dbReference>
<feature type="transmembrane region" description="Helical" evidence="1">
    <location>
        <begin position="12"/>
        <end position="31"/>
    </location>
</feature>
<feature type="transmembrane region" description="Helical" evidence="1">
    <location>
        <begin position="80"/>
        <end position="100"/>
    </location>
</feature>
<dbReference type="InterPro" id="IPR058208">
    <property type="entry name" value="PACE"/>
</dbReference>
<gene>
    <name evidence="3" type="ORF">HD842_000435</name>
</gene>